<dbReference type="EMBL" id="GG745614">
    <property type="protein sequence ID" value="EFD92236.1"/>
    <property type="molecule type" value="Genomic_DNA"/>
</dbReference>
<name>D6GX13_PARA5</name>
<dbReference type="AlphaFoldDB" id="D6GX13"/>
<dbReference type="Proteomes" id="UP000009376">
    <property type="component" value="Unassembled WGS sequence"/>
</dbReference>
<accession>D6GX13</accession>
<protein>
    <submittedName>
        <fullName evidence="1">Uncharacterized protein</fullName>
    </submittedName>
</protein>
<proteinExistence type="predicted"/>
<gene>
    <name evidence="1" type="ORF">BJBARM5_1037</name>
</gene>
<reference evidence="1 2" key="1">
    <citation type="journal article" date="2010" name="Proc. Natl. Acad. Sci. U.S.A.">
        <title>Enigmatic, ultrasmall, uncultivated Archaea.</title>
        <authorList>
            <person name="Baker B.J."/>
            <person name="Comolli L.R."/>
            <person name="Dick G.J."/>
            <person name="Hauser L.J."/>
            <person name="Hyatt D."/>
            <person name="Dill B.D."/>
            <person name="Land M.L."/>
            <person name="Verberkmoes N.C."/>
            <person name="Hettich R.L."/>
            <person name="Banfield J.F."/>
        </authorList>
    </citation>
    <scope>NUCLEOTIDE SEQUENCE [LARGE SCALE GENOMIC DNA]</scope>
</reference>
<sequence>MFQFLQVNFIIIEKNGKHQFLTNILLKINEIEFGTALARFYRNRWQIETGYKVKKYASGAKHAQRTI</sequence>
<evidence type="ECO:0000313" key="1">
    <source>
        <dbReference type="EMBL" id="EFD92236.1"/>
    </source>
</evidence>
<organism evidence="1 2">
    <name type="scientific">Candidatus Parvarchaeum acidophilus ARMAN-5</name>
    <dbReference type="NCBI Taxonomy" id="662762"/>
    <lineage>
        <taxon>Archaea</taxon>
        <taxon>Candidatus Parvarchaeota</taxon>
        <taxon>Candidatus Parvarchaeum</taxon>
    </lineage>
</organism>
<evidence type="ECO:0000313" key="2">
    <source>
        <dbReference type="Proteomes" id="UP000009376"/>
    </source>
</evidence>